<dbReference type="STRING" id="1202772.A0A1V9YJA8"/>
<reference evidence="1 2" key="1">
    <citation type="journal article" date="2014" name="Genome Biol. Evol.">
        <title>The secreted proteins of Achlya hypogyna and Thraustotheca clavata identify the ancestral oomycete secretome and reveal gene acquisitions by horizontal gene transfer.</title>
        <authorList>
            <person name="Misner I."/>
            <person name="Blouin N."/>
            <person name="Leonard G."/>
            <person name="Richards T.A."/>
            <person name="Lane C.E."/>
        </authorList>
    </citation>
    <scope>NUCLEOTIDE SEQUENCE [LARGE SCALE GENOMIC DNA]</scope>
    <source>
        <strain evidence="1 2">ATCC 48635</strain>
    </source>
</reference>
<sequence length="242" mass="27663">MWFAALKDKYYLDPKWVHLDKCASEIGAVKAMWGDGVKLLLCLWHLDQAIKRRIGDASLPRIDGSAHEIFARAKMEFVPTSVRTPTGGLVTRVTVRKGVCDLMRDHYKYHPFNWFSSSGNLEEKANDIYKFCLQEMYEYVSGLGSSTYGFTFIATGAAHFRVLKGKFLRDLARARLDHLVHVIGVDVDAWCTTKYEQASCAKGYYALPSWEGRFNKMWLEHVEASCHDDFSGVMYITDTVDY</sequence>
<proteinExistence type="predicted"/>
<dbReference type="Proteomes" id="UP000243579">
    <property type="component" value="Unassembled WGS sequence"/>
</dbReference>
<keyword evidence="2" id="KW-1185">Reference proteome</keyword>
<dbReference type="AlphaFoldDB" id="A0A1V9YJA8"/>
<accession>A0A1V9YJA8</accession>
<protein>
    <recommendedName>
        <fullName evidence="3">MULE transposase domain-containing protein</fullName>
    </recommendedName>
</protein>
<comment type="caution">
    <text evidence="1">The sequence shown here is derived from an EMBL/GenBank/DDBJ whole genome shotgun (WGS) entry which is preliminary data.</text>
</comment>
<name>A0A1V9YJA8_ACHHY</name>
<evidence type="ECO:0008006" key="3">
    <source>
        <dbReference type="Google" id="ProtNLM"/>
    </source>
</evidence>
<evidence type="ECO:0000313" key="1">
    <source>
        <dbReference type="EMBL" id="OQR85798.1"/>
    </source>
</evidence>
<dbReference type="EMBL" id="JNBR01001586">
    <property type="protein sequence ID" value="OQR85798.1"/>
    <property type="molecule type" value="Genomic_DNA"/>
</dbReference>
<evidence type="ECO:0000313" key="2">
    <source>
        <dbReference type="Proteomes" id="UP000243579"/>
    </source>
</evidence>
<gene>
    <name evidence="1" type="ORF">ACHHYP_11352</name>
</gene>
<organism evidence="1 2">
    <name type="scientific">Achlya hypogyna</name>
    <name type="common">Oomycete</name>
    <name type="synonym">Protoachlya hypogyna</name>
    <dbReference type="NCBI Taxonomy" id="1202772"/>
    <lineage>
        <taxon>Eukaryota</taxon>
        <taxon>Sar</taxon>
        <taxon>Stramenopiles</taxon>
        <taxon>Oomycota</taxon>
        <taxon>Saprolegniomycetes</taxon>
        <taxon>Saprolegniales</taxon>
        <taxon>Achlyaceae</taxon>
        <taxon>Achlya</taxon>
    </lineage>
</organism>
<feature type="non-terminal residue" evidence="1">
    <location>
        <position position="242"/>
    </location>
</feature>
<dbReference type="OrthoDB" id="2290496at2759"/>